<gene>
    <name evidence="1" type="ORF">EFREU_v1c00950</name>
</gene>
<dbReference type="EMBL" id="CP024962">
    <property type="protein sequence ID" value="ATZ16122.1"/>
    <property type="molecule type" value="Genomic_DNA"/>
</dbReference>
<dbReference type="KEGG" id="efr:EFREU_v1c00950"/>
<organism evidence="1 2">
    <name type="scientific">Entomoplasma freundtii</name>
    <dbReference type="NCBI Taxonomy" id="74700"/>
    <lineage>
        <taxon>Bacteria</taxon>
        <taxon>Bacillati</taxon>
        <taxon>Mycoplasmatota</taxon>
        <taxon>Mollicutes</taxon>
        <taxon>Entomoplasmatales</taxon>
        <taxon>Entomoplasmataceae</taxon>
        <taxon>Entomoplasma</taxon>
    </lineage>
</organism>
<dbReference type="RefSeq" id="WP_100609084.1">
    <property type="nucleotide sequence ID" value="NZ_CP024962.1"/>
</dbReference>
<name>A0A2K8NQK8_9MOLU</name>
<proteinExistence type="predicted"/>
<dbReference type="Proteomes" id="UP000232222">
    <property type="component" value="Chromosome"/>
</dbReference>
<evidence type="ECO:0000313" key="1">
    <source>
        <dbReference type="EMBL" id="ATZ16122.1"/>
    </source>
</evidence>
<protein>
    <submittedName>
        <fullName evidence="1">Uncharacterized protein</fullName>
    </submittedName>
</protein>
<reference evidence="1 2" key="1">
    <citation type="submission" date="2017-11" db="EMBL/GenBank/DDBJ databases">
        <title>Genome sequence of Entomoplasma freundtii BARC 318 (ATCC 51999).</title>
        <authorList>
            <person name="Lo W.-S."/>
            <person name="Gasparich G.E."/>
            <person name="Kuo C.-H."/>
        </authorList>
    </citation>
    <scope>NUCLEOTIDE SEQUENCE [LARGE SCALE GENOMIC DNA]</scope>
    <source>
        <strain evidence="1 2">BARC 318</strain>
    </source>
</reference>
<dbReference type="OrthoDB" id="392037at2"/>
<sequence>MTKEFKRSGHRLKNQKRIYRNFLLHNDLKTKEFVKNPASDQKNIIIKNLDFLLRLAKLKEVHFVNQMNIIRLLTSELYQLATKTGLKEDMKVLNKKIEANLDEYHLILIPDNLEKNLAREFHFTPEEITRYFSFHHIYSMLASTFASPFIDDDNYYQYYEYGYYLAMYLNLGYYSNKTTINPNYLVFCAKLKAQEKMIEAIQKITPEFFNLFVIKTNKWLSQVNYHKLEVEQRT</sequence>
<evidence type="ECO:0000313" key="2">
    <source>
        <dbReference type="Proteomes" id="UP000232222"/>
    </source>
</evidence>
<keyword evidence="2" id="KW-1185">Reference proteome</keyword>
<accession>A0A2K8NQK8</accession>
<dbReference type="AlphaFoldDB" id="A0A2K8NQK8"/>